<evidence type="ECO:0000313" key="1">
    <source>
        <dbReference type="EMBL" id="PNJ42198.1"/>
    </source>
</evidence>
<accession>A0A2J8UAA9</accession>
<name>A0A2J8UAA9_PONAB</name>
<reference evidence="1" key="1">
    <citation type="submission" date="2017-12" db="EMBL/GenBank/DDBJ databases">
        <title>High-resolution comparative analysis of great ape genomes.</title>
        <authorList>
            <person name="Pollen A."/>
            <person name="Hastie A."/>
            <person name="Hormozdiari F."/>
            <person name="Dougherty M."/>
            <person name="Liu R."/>
            <person name="Chaisson M."/>
            <person name="Hoppe E."/>
            <person name="Hill C."/>
            <person name="Pang A."/>
            <person name="Hillier L."/>
            <person name="Baker C."/>
            <person name="Armstrong J."/>
            <person name="Shendure J."/>
            <person name="Paten B."/>
            <person name="Wilson R."/>
            <person name="Chao H."/>
            <person name="Schneider V."/>
            <person name="Ventura M."/>
            <person name="Kronenberg Z."/>
            <person name="Murali S."/>
            <person name="Gordon D."/>
            <person name="Cantsilieris S."/>
            <person name="Munson K."/>
            <person name="Nelson B."/>
            <person name="Raja A."/>
            <person name="Underwood J."/>
            <person name="Diekhans M."/>
            <person name="Fiddes I."/>
            <person name="Haussler D."/>
            <person name="Eichler E."/>
        </authorList>
    </citation>
    <scope>NUCLEOTIDE SEQUENCE [LARGE SCALE GENOMIC DNA]</scope>
    <source>
        <strain evidence="1">Susie</strain>
    </source>
</reference>
<sequence length="69" mass="8236">MPPRAASDLSLRPRLLKPDQVGRRLTWSYIWDMCKFQDCRDLCKQDTARRWLSTRQEKSPHQELILPVP</sequence>
<protein>
    <submittedName>
        <fullName evidence="1">Uncharacterized protein</fullName>
    </submittedName>
</protein>
<gene>
    <name evidence="1" type="ORF">CR201_G0029206</name>
</gene>
<dbReference type="AlphaFoldDB" id="A0A2J8UAA9"/>
<proteinExistence type="predicted"/>
<comment type="caution">
    <text evidence="1">The sequence shown here is derived from an EMBL/GenBank/DDBJ whole genome shotgun (WGS) entry which is preliminary data.</text>
</comment>
<organism evidence="1">
    <name type="scientific">Pongo abelii</name>
    <name type="common">Sumatran orangutan</name>
    <name type="synonym">Pongo pygmaeus abelii</name>
    <dbReference type="NCBI Taxonomy" id="9601"/>
    <lineage>
        <taxon>Eukaryota</taxon>
        <taxon>Metazoa</taxon>
        <taxon>Chordata</taxon>
        <taxon>Craniata</taxon>
        <taxon>Vertebrata</taxon>
        <taxon>Euteleostomi</taxon>
        <taxon>Mammalia</taxon>
        <taxon>Eutheria</taxon>
        <taxon>Euarchontoglires</taxon>
        <taxon>Primates</taxon>
        <taxon>Haplorrhini</taxon>
        <taxon>Catarrhini</taxon>
        <taxon>Hominidae</taxon>
        <taxon>Pongo</taxon>
    </lineage>
</organism>
<dbReference type="EMBL" id="NDHI03003466">
    <property type="protein sequence ID" value="PNJ42198.1"/>
    <property type="molecule type" value="Genomic_DNA"/>
</dbReference>